<protein>
    <submittedName>
        <fullName evidence="2">Uncharacterized protein</fullName>
    </submittedName>
</protein>
<evidence type="ECO:0000313" key="3">
    <source>
        <dbReference type="Proteomes" id="UP000015241"/>
    </source>
</evidence>
<dbReference type="InParanoid" id="S8E2J0"/>
<dbReference type="AlphaFoldDB" id="S8E2J0"/>
<dbReference type="OrthoDB" id="10677167at2759"/>
<organism evidence="2 3">
    <name type="scientific">Fomitopsis schrenkii</name>
    <name type="common">Brown rot fungus</name>
    <dbReference type="NCBI Taxonomy" id="2126942"/>
    <lineage>
        <taxon>Eukaryota</taxon>
        <taxon>Fungi</taxon>
        <taxon>Dikarya</taxon>
        <taxon>Basidiomycota</taxon>
        <taxon>Agaricomycotina</taxon>
        <taxon>Agaricomycetes</taxon>
        <taxon>Polyporales</taxon>
        <taxon>Fomitopsis</taxon>
    </lineage>
</organism>
<feature type="region of interest" description="Disordered" evidence="1">
    <location>
        <begin position="152"/>
        <end position="203"/>
    </location>
</feature>
<dbReference type="Proteomes" id="UP000015241">
    <property type="component" value="Unassembled WGS sequence"/>
</dbReference>
<proteinExistence type="predicted"/>
<evidence type="ECO:0000313" key="2">
    <source>
        <dbReference type="EMBL" id="EPS99386.1"/>
    </source>
</evidence>
<feature type="compositionally biased region" description="Polar residues" evidence="1">
    <location>
        <begin position="358"/>
        <end position="368"/>
    </location>
</feature>
<feature type="region of interest" description="Disordered" evidence="1">
    <location>
        <begin position="352"/>
        <end position="380"/>
    </location>
</feature>
<sequence>MIPSLVAKRRLLREPLVSHRVPALFRLDQILSRNQKRLNIGSLSVANAEQQLRHIRGRSRLGPFADRDLQLDIEGWKLQVDSSRGKIAALEEIERLGQEVQNRDALLVAMQADIEVLKGERQEQDLAVAKLHAAAEDLRVLNERDAAALGALKDDDFDDSQGGSSDEGDGSAASEEDRAVTSRSRGVLLKPRRRLSSRSESPPTRLLISISPIEHPGSTAFSTDSHVHLLSTGHSALALPPPPSPHIHRERHRSSRTSGRWARMAWVARDALVQGRSTTPNEAWRRAAREPAWPDVRRGHPPDPVFAPTDSPAAEESCLFRRDGGGGLGPPPAALVLLEQKTSVDCSLAMAGLDHTPPASQRRGQSGCPSKDPNAHADATGSIGLAESSAVFSSALFFGKPKTGACHVRPGAAVTSPQLPEVDLRSERAEQPLTCVTTLS</sequence>
<name>S8E2J0_FOMSC</name>
<reference evidence="2 3" key="1">
    <citation type="journal article" date="2012" name="Science">
        <title>The Paleozoic origin of enzymatic lignin decomposition reconstructed from 31 fungal genomes.</title>
        <authorList>
            <person name="Floudas D."/>
            <person name="Binder M."/>
            <person name="Riley R."/>
            <person name="Barry K."/>
            <person name="Blanchette R.A."/>
            <person name="Henrissat B."/>
            <person name="Martinez A.T."/>
            <person name="Otillar R."/>
            <person name="Spatafora J.W."/>
            <person name="Yadav J.S."/>
            <person name="Aerts A."/>
            <person name="Benoit I."/>
            <person name="Boyd A."/>
            <person name="Carlson A."/>
            <person name="Copeland A."/>
            <person name="Coutinho P.M."/>
            <person name="de Vries R.P."/>
            <person name="Ferreira P."/>
            <person name="Findley K."/>
            <person name="Foster B."/>
            <person name="Gaskell J."/>
            <person name="Glotzer D."/>
            <person name="Gorecki P."/>
            <person name="Heitman J."/>
            <person name="Hesse C."/>
            <person name="Hori C."/>
            <person name="Igarashi K."/>
            <person name="Jurgens J.A."/>
            <person name="Kallen N."/>
            <person name="Kersten P."/>
            <person name="Kohler A."/>
            <person name="Kuees U."/>
            <person name="Kumar T.K.A."/>
            <person name="Kuo A."/>
            <person name="LaButti K."/>
            <person name="Larrondo L.F."/>
            <person name="Lindquist E."/>
            <person name="Ling A."/>
            <person name="Lombard V."/>
            <person name="Lucas S."/>
            <person name="Lundell T."/>
            <person name="Martin R."/>
            <person name="McLaughlin D.J."/>
            <person name="Morgenstern I."/>
            <person name="Morin E."/>
            <person name="Murat C."/>
            <person name="Nagy L.G."/>
            <person name="Nolan M."/>
            <person name="Ohm R.A."/>
            <person name="Patyshakuliyeva A."/>
            <person name="Rokas A."/>
            <person name="Ruiz-Duenas F.J."/>
            <person name="Sabat G."/>
            <person name="Salamov A."/>
            <person name="Samejima M."/>
            <person name="Schmutz J."/>
            <person name="Slot J.C."/>
            <person name="St John F."/>
            <person name="Stenlid J."/>
            <person name="Sun H."/>
            <person name="Sun S."/>
            <person name="Syed K."/>
            <person name="Tsang A."/>
            <person name="Wiebenga A."/>
            <person name="Young D."/>
            <person name="Pisabarro A."/>
            <person name="Eastwood D.C."/>
            <person name="Martin F."/>
            <person name="Cullen D."/>
            <person name="Grigoriev I.V."/>
            <person name="Hibbett D.S."/>
        </authorList>
    </citation>
    <scope>NUCLEOTIDE SEQUENCE</scope>
    <source>
        <strain evidence="3">FP-58527</strain>
    </source>
</reference>
<keyword evidence="3" id="KW-1185">Reference proteome</keyword>
<gene>
    <name evidence="2" type="ORF">FOMPIDRAFT_1050664</name>
</gene>
<accession>S8E2J0</accession>
<dbReference type="HOGENOM" id="CLU_622615_0_0_1"/>
<dbReference type="EMBL" id="KE504157">
    <property type="protein sequence ID" value="EPS99386.1"/>
    <property type="molecule type" value="Genomic_DNA"/>
</dbReference>
<evidence type="ECO:0000256" key="1">
    <source>
        <dbReference type="SAM" id="MobiDB-lite"/>
    </source>
</evidence>